<dbReference type="GO" id="GO:0046872">
    <property type="term" value="F:metal ion binding"/>
    <property type="evidence" value="ECO:0007669"/>
    <property type="project" value="InterPro"/>
</dbReference>
<dbReference type="PANTHER" id="PTHR42953">
    <property type="entry name" value="HIGH-AFFINITY ZINC UPTAKE SYSTEM PROTEIN ZNUA-RELATED"/>
    <property type="match status" value="1"/>
</dbReference>
<name>A0A7W4LX99_BACVE</name>
<dbReference type="CDD" id="cd01017">
    <property type="entry name" value="AdcA"/>
    <property type="match status" value="1"/>
</dbReference>
<dbReference type="GO" id="GO:0030001">
    <property type="term" value="P:metal ion transport"/>
    <property type="evidence" value="ECO:0007669"/>
    <property type="project" value="InterPro"/>
</dbReference>
<evidence type="ECO:0000313" key="7">
    <source>
        <dbReference type="Proteomes" id="UP000587477"/>
    </source>
</evidence>
<dbReference type="PRINTS" id="PR00691">
    <property type="entry name" value="ADHESINB"/>
</dbReference>
<evidence type="ECO:0000256" key="2">
    <source>
        <dbReference type="ARBA" id="ARBA00022448"/>
    </source>
</evidence>
<feature type="region of interest" description="Disordered" evidence="5">
    <location>
        <begin position="142"/>
        <end position="165"/>
    </location>
</feature>
<evidence type="ECO:0000256" key="1">
    <source>
        <dbReference type="ARBA" id="ARBA00011028"/>
    </source>
</evidence>
<evidence type="ECO:0000313" key="6">
    <source>
        <dbReference type="EMBL" id="QOY26417.1"/>
    </source>
</evidence>
<dbReference type="SUPFAM" id="SSF53807">
    <property type="entry name" value="Helical backbone' metal receptor"/>
    <property type="match status" value="1"/>
</dbReference>
<evidence type="ECO:0000256" key="5">
    <source>
        <dbReference type="SAM" id="MobiDB-lite"/>
    </source>
</evidence>
<dbReference type="PANTHER" id="PTHR42953:SF3">
    <property type="entry name" value="HIGH-AFFINITY ZINC UPTAKE SYSTEM PROTEIN ZNUA"/>
    <property type="match status" value="1"/>
</dbReference>
<dbReference type="InterPro" id="IPR006128">
    <property type="entry name" value="Lipoprotein_PsaA-like"/>
</dbReference>
<protein>
    <submittedName>
        <fullName evidence="6">High-affinity zinc uptake system binding-protein ZnuA</fullName>
    </submittedName>
</protein>
<proteinExistence type="inferred from homology"/>
<organism evidence="6 7">
    <name type="scientific">Bacillus velezensis</name>
    <dbReference type="NCBI Taxonomy" id="492670"/>
    <lineage>
        <taxon>Bacteria</taxon>
        <taxon>Bacillati</taxon>
        <taxon>Bacillota</taxon>
        <taxon>Bacilli</taxon>
        <taxon>Bacillales</taxon>
        <taxon>Bacillaceae</taxon>
        <taxon>Bacillus</taxon>
        <taxon>Bacillus amyloliquefaciens group</taxon>
    </lineage>
</organism>
<keyword evidence="3" id="KW-0732">Signal</keyword>
<evidence type="ECO:0000256" key="3">
    <source>
        <dbReference type="ARBA" id="ARBA00022729"/>
    </source>
</evidence>
<dbReference type="PRINTS" id="PR00690">
    <property type="entry name" value="ADHESNFAMILY"/>
</dbReference>
<accession>A0A7W4LX99</accession>
<feature type="compositionally biased region" description="Acidic residues" evidence="5">
    <location>
        <begin position="142"/>
        <end position="152"/>
    </location>
</feature>
<reference evidence="7" key="1">
    <citation type="submission" date="2020-10" db="EMBL/GenBank/DDBJ databases">
        <title>Complete genome sequence of Bacillus velezensis NST6.</title>
        <authorList>
            <person name="Choi J."/>
        </authorList>
    </citation>
    <scope>NUCLEOTIDE SEQUENCE [LARGE SCALE GENOMIC DNA]</scope>
    <source>
        <strain evidence="7">NST6</strain>
    </source>
</reference>
<dbReference type="GO" id="GO:0007155">
    <property type="term" value="P:cell adhesion"/>
    <property type="evidence" value="ECO:0007669"/>
    <property type="project" value="InterPro"/>
</dbReference>
<comment type="similarity">
    <text evidence="1 4">Belongs to the bacterial solute-binding protein 9 family.</text>
</comment>
<gene>
    <name evidence="6" type="primary">znuA</name>
    <name evidence="6" type="ORF">BACVE_001380</name>
</gene>
<dbReference type="InterPro" id="IPR050492">
    <property type="entry name" value="Bact_metal-bind_prot9"/>
</dbReference>
<dbReference type="EMBL" id="CP063687">
    <property type="protein sequence ID" value="QOY26417.1"/>
    <property type="molecule type" value="Genomic_DNA"/>
</dbReference>
<dbReference type="Proteomes" id="UP000587477">
    <property type="component" value="Chromosome"/>
</dbReference>
<dbReference type="InterPro" id="IPR006129">
    <property type="entry name" value="AdhesinB"/>
</dbReference>
<feature type="compositionally biased region" description="Basic and acidic residues" evidence="5">
    <location>
        <begin position="153"/>
        <end position="165"/>
    </location>
</feature>
<dbReference type="InterPro" id="IPR006127">
    <property type="entry name" value="ZnuA-like"/>
</dbReference>
<evidence type="ECO:0000256" key="4">
    <source>
        <dbReference type="RuleBase" id="RU003512"/>
    </source>
</evidence>
<sequence length="338" mass="37366">MEIVIILIYRTGGNGLFKKWSGIIVIAACFLIAAGCGNSSSKGSSGSSKSGKLHVVTTFYPMYEFTKQIVKDKGDVDILIPSSVEPHDWEPTPKDIAGIQNADLFVYNSEYMETWVPSAEKSMSSDHAKFVKASKGIDLLEGSDEDEEEEEEEHGHGGHDHSHSMDPHVWLSPVLAQKEVKTITAQIVKQDPKNKAYYEKNSKEYIAKLQDLDKLYRTTLNKAAKKELITQHAAFSYLAKEYGLKQVAIAGLSPEEEPSAAKLADLKTFAKKHDVKIIYFEEVASPKVADTLAGEIGAKTEVLNTLEGLSQKERDKGIGYIDIMEKNLDALKDSLLVK</sequence>
<keyword evidence="2 4" id="KW-0813">Transport</keyword>
<dbReference type="AlphaFoldDB" id="A0A7W4LX99"/>
<dbReference type="Gene3D" id="3.40.50.1980">
    <property type="entry name" value="Nitrogenase molybdenum iron protein domain"/>
    <property type="match status" value="2"/>
</dbReference>
<dbReference type="Pfam" id="PF01297">
    <property type="entry name" value="ZnuA"/>
    <property type="match status" value="1"/>
</dbReference>